<dbReference type="EMBL" id="CAHIKZ030004418">
    <property type="protein sequence ID" value="CAE1310626.1"/>
    <property type="molecule type" value="Genomic_DNA"/>
</dbReference>
<reference evidence="2" key="1">
    <citation type="submission" date="2021-01" db="EMBL/GenBank/DDBJ databases">
        <authorList>
            <person name="Li R."/>
            <person name="Bekaert M."/>
        </authorList>
    </citation>
    <scope>NUCLEOTIDE SEQUENCE</scope>
    <source>
        <strain evidence="2">Farmed</strain>
    </source>
</reference>
<dbReference type="Proteomes" id="UP000597762">
    <property type="component" value="Unassembled WGS sequence"/>
</dbReference>
<evidence type="ECO:0000313" key="2">
    <source>
        <dbReference type="EMBL" id="CAE1310626.1"/>
    </source>
</evidence>
<keyword evidence="3" id="KW-1185">Reference proteome</keyword>
<sequence>MSPISSRNRVPPAACSNRPRVALGRAGKGAALMPEQLGLDQLARIAAMLIATNGAARRGPDHQDGQVGGDHPRDDAIDALHRLRPADQRQGAIILAQAILDQHATPGQRPCDGIGQSIEIEGLGQILISADFGRTYSVVRVFWADRMMIGSAGSVRLHREYGRSRRHQAGSRRSPAHPAPHRSQPVEPRQRLDGRHLMPCAAQGLAYDGADGGVVIDDQHMAHARAPEATGAARSFRANPPRHIDDPVHVARQLVDKGKAQPLPFATAGYERVEQMVDDIGRCTGAIVDDADFDRQRQPLLS</sequence>
<organism evidence="2 3">
    <name type="scientific">Acanthosepion pharaonis</name>
    <name type="common">Pharaoh cuttlefish</name>
    <name type="synonym">Sepia pharaonis</name>
    <dbReference type="NCBI Taxonomy" id="158019"/>
    <lineage>
        <taxon>Eukaryota</taxon>
        <taxon>Metazoa</taxon>
        <taxon>Spiralia</taxon>
        <taxon>Lophotrochozoa</taxon>
        <taxon>Mollusca</taxon>
        <taxon>Cephalopoda</taxon>
        <taxon>Coleoidea</taxon>
        <taxon>Decapodiformes</taxon>
        <taxon>Sepiida</taxon>
        <taxon>Sepiina</taxon>
        <taxon>Sepiidae</taxon>
        <taxon>Acanthosepion</taxon>
    </lineage>
</organism>
<protein>
    <submittedName>
        <fullName evidence="2">Uncharacterized protein</fullName>
    </submittedName>
</protein>
<proteinExistence type="predicted"/>
<gene>
    <name evidence="2" type="ORF">SPHA_62161</name>
</gene>
<comment type="caution">
    <text evidence="2">The sequence shown here is derived from an EMBL/GenBank/DDBJ whole genome shotgun (WGS) entry which is preliminary data.</text>
</comment>
<name>A0A812DT92_ACAPH</name>
<accession>A0A812DT92</accession>
<feature type="region of interest" description="Disordered" evidence="1">
    <location>
        <begin position="159"/>
        <end position="189"/>
    </location>
</feature>
<evidence type="ECO:0000256" key="1">
    <source>
        <dbReference type="SAM" id="MobiDB-lite"/>
    </source>
</evidence>
<dbReference type="AlphaFoldDB" id="A0A812DT92"/>
<evidence type="ECO:0000313" key="3">
    <source>
        <dbReference type="Proteomes" id="UP000597762"/>
    </source>
</evidence>